<reference evidence="6" key="2">
    <citation type="submission" date="2025-08" db="UniProtKB">
        <authorList>
            <consortium name="RefSeq"/>
        </authorList>
    </citation>
    <scope>IDENTIFICATION</scope>
    <source>
        <tissue evidence="6">Leaf</tissue>
    </source>
</reference>
<dbReference type="Proteomes" id="UP000694864">
    <property type="component" value="Chromosome 11"/>
</dbReference>
<dbReference type="SUPFAM" id="SSF47699">
    <property type="entry name" value="Bifunctional inhibitor/lipid-transfer protein/seed storage 2S albumin"/>
    <property type="match status" value="1"/>
</dbReference>
<dbReference type="RefSeq" id="XP_010445476.1">
    <property type="nucleotide sequence ID" value="XM_010447174.2"/>
</dbReference>
<keyword evidence="3" id="KW-1133">Transmembrane helix</keyword>
<keyword evidence="2" id="KW-0446">Lipid-binding</keyword>
<feature type="transmembrane region" description="Helical" evidence="3">
    <location>
        <begin position="64"/>
        <end position="84"/>
    </location>
</feature>
<keyword evidence="3" id="KW-0812">Transmembrane</keyword>
<dbReference type="PANTHER" id="PTHR33214:SF47">
    <property type="entry name" value="BIFUNCTIONAL INHIBITOR_LIPID-TRANSFER PROTEIN_SEED STORAGE 2S ALBUMIN SUPERFAMILY PROTEIN"/>
    <property type="match status" value="1"/>
</dbReference>
<dbReference type="PANTHER" id="PTHR33214">
    <property type="entry name" value="BIFUNCTIONAL INHIBITOR/LIPID-TRANSFER PROTEIN/SEED STORAGE 2S ALBUMIN SUPERFAMILY PROTEIN"/>
    <property type="match status" value="1"/>
</dbReference>
<accession>A0ABM0USD1</accession>
<keyword evidence="3" id="KW-0472">Membrane</keyword>
<name>A0ABM0USD1_CAMSA</name>
<keyword evidence="1" id="KW-0813">Transport</keyword>
<proteinExistence type="predicted"/>
<dbReference type="InterPro" id="IPR033872">
    <property type="entry name" value="nsLTP2"/>
</dbReference>
<dbReference type="CDD" id="cd01959">
    <property type="entry name" value="nsLTP2"/>
    <property type="match status" value="1"/>
</dbReference>
<sequence length="161" mass="18101">MTQLGQGRQHNLKRKSKLLQNISPHLHTLYIYLHHPFNNSYSNSQIFSNKIEVHRRESLRLQDVKFITFVFIAFIAFTMSSLALTKTLILGEEEKAACVPADLLICKSAVTTKSPPSKECCAKLKEQQSCFCDYLKDPSAGQYITAAKKVLAACDIPFSSC</sequence>
<gene>
    <name evidence="6" type="primary">LOC104728145</name>
</gene>
<dbReference type="InterPro" id="IPR036312">
    <property type="entry name" value="Bifun_inhib/LTP/seed_sf"/>
</dbReference>
<dbReference type="GeneID" id="104728145"/>
<evidence type="ECO:0000313" key="6">
    <source>
        <dbReference type="RefSeq" id="XP_010445476.1"/>
    </source>
</evidence>
<feature type="domain" description="Bifunctional inhibitor/plant lipid transfer protein/seed storage helical" evidence="4">
    <location>
        <begin position="102"/>
        <end position="161"/>
    </location>
</feature>
<evidence type="ECO:0000256" key="2">
    <source>
        <dbReference type="ARBA" id="ARBA00023121"/>
    </source>
</evidence>
<dbReference type="InterPro" id="IPR016140">
    <property type="entry name" value="Bifunc_inhib/LTP/seed_store"/>
</dbReference>
<protein>
    <submittedName>
        <fullName evidence="6">Uncharacterized protein LOC104728145</fullName>
    </submittedName>
</protein>
<dbReference type="Gene3D" id="1.10.110.10">
    <property type="entry name" value="Plant lipid-transfer and hydrophobic proteins"/>
    <property type="match status" value="1"/>
</dbReference>
<evidence type="ECO:0000256" key="1">
    <source>
        <dbReference type="ARBA" id="ARBA00022448"/>
    </source>
</evidence>
<evidence type="ECO:0000313" key="5">
    <source>
        <dbReference type="Proteomes" id="UP000694864"/>
    </source>
</evidence>
<evidence type="ECO:0000256" key="3">
    <source>
        <dbReference type="SAM" id="Phobius"/>
    </source>
</evidence>
<organism evidence="5 6">
    <name type="scientific">Camelina sativa</name>
    <name type="common">False flax</name>
    <name type="synonym">Myagrum sativum</name>
    <dbReference type="NCBI Taxonomy" id="90675"/>
    <lineage>
        <taxon>Eukaryota</taxon>
        <taxon>Viridiplantae</taxon>
        <taxon>Streptophyta</taxon>
        <taxon>Embryophyta</taxon>
        <taxon>Tracheophyta</taxon>
        <taxon>Spermatophyta</taxon>
        <taxon>Magnoliopsida</taxon>
        <taxon>eudicotyledons</taxon>
        <taxon>Gunneridae</taxon>
        <taxon>Pentapetalae</taxon>
        <taxon>rosids</taxon>
        <taxon>malvids</taxon>
        <taxon>Brassicales</taxon>
        <taxon>Brassicaceae</taxon>
        <taxon>Camelineae</taxon>
        <taxon>Camelina</taxon>
    </lineage>
</organism>
<keyword evidence="5" id="KW-1185">Reference proteome</keyword>
<reference evidence="5" key="1">
    <citation type="journal article" date="2014" name="Nat. Commun.">
        <title>The emerging biofuel crop Camelina sativa retains a highly undifferentiated hexaploid genome structure.</title>
        <authorList>
            <person name="Kagale S."/>
            <person name="Koh C."/>
            <person name="Nixon J."/>
            <person name="Bollina V."/>
            <person name="Clarke W.E."/>
            <person name="Tuteja R."/>
            <person name="Spillane C."/>
            <person name="Robinson S.J."/>
            <person name="Links M.G."/>
            <person name="Clarke C."/>
            <person name="Higgins E.E."/>
            <person name="Huebert T."/>
            <person name="Sharpe A.G."/>
            <person name="Parkin I.A."/>
        </authorList>
    </citation>
    <scope>NUCLEOTIDE SEQUENCE [LARGE SCALE GENOMIC DNA]</scope>
    <source>
        <strain evidence="5">cv. DH55</strain>
    </source>
</reference>
<evidence type="ECO:0000259" key="4">
    <source>
        <dbReference type="Pfam" id="PF00234"/>
    </source>
</evidence>
<dbReference type="Pfam" id="PF00234">
    <property type="entry name" value="Tryp_alpha_amyl"/>
    <property type="match status" value="1"/>
</dbReference>